<feature type="domain" description="FAD dependent oxidoreductase" evidence="2">
    <location>
        <begin position="52"/>
        <end position="435"/>
    </location>
</feature>
<evidence type="ECO:0000313" key="3">
    <source>
        <dbReference type="EMBL" id="KPM46328.1"/>
    </source>
</evidence>
<dbReference type="PANTHER" id="PTHR13847:SF260">
    <property type="entry name" value="FAD DEPENDENT OXIDOREDUCTASE DOMAIN-CONTAINING PROTEIN"/>
    <property type="match status" value="1"/>
</dbReference>
<accession>A0A0P7C3B9</accession>
<dbReference type="InterPro" id="IPR036188">
    <property type="entry name" value="FAD/NAD-bd_sf"/>
</dbReference>
<proteinExistence type="predicted"/>
<dbReference type="Proteomes" id="UP000050424">
    <property type="component" value="Unassembled WGS sequence"/>
</dbReference>
<protein>
    <recommendedName>
        <fullName evidence="2">FAD dependent oxidoreductase domain-containing protein</fullName>
    </recommendedName>
</protein>
<dbReference type="Pfam" id="PF01266">
    <property type="entry name" value="DAO"/>
    <property type="match status" value="1"/>
</dbReference>
<dbReference type="GO" id="GO:0005737">
    <property type="term" value="C:cytoplasm"/>
    <property type="evidence" value="ECO:0007669"/>
    <property type="project" value="TreeGrafter"/>
</dbReference>
<name>A0A0P7C3B9_9HYPO</name>
<dbReference type="PANTHER" id="PTHR13847">
    <property type="entry name" value="SARCOSINE DEHYDROGENASE-RELATED"/>
    <property type="match status" value="1"/>
</dbReference>
<dbReference type="AlphaFoldDB" id="A0A0P7C3B9"/>
<keyword evidence="4" id="KW-1185">Reference proteome</keyword>
<dbReference type="SUPFAM" id="SSF51905">
    <property type="entry name" value="FAD/NAD(P)-binding domain"/>
    <property type="match status" value="1"/>
</dbReference>
<evidence type="ECO:0000313" key="4">
    <source>
        <dbReference type="Proteomes" id="UP000050424"/>
    </source>
</evidence>
<feature type="region of interest" description="Disordered" evidence="1">
    <location>
        <begin position="1"/>
        <end position="24"/>
    </location>
</feature>
<dbReference type="OrthoDB" id="429143at2759"/>
<gene>
    <name evidence="3" type="ORF">AK830_g219</name>
</gene>
<organism evidence="3 4">
    <name type="scientific">Neonectria ditissima</name>
    <dbReference type="NCBI Taxonomy" id="78410"/>
    <lineage>
        <taxon>Eukaryota</taxon>
        <taxon>Fungi</taxon>
        <taxon>Dikarya</taxon>
        <taxon>Ascomycota</taxon>
        <taxon>Pezizomycotina</taxon>
        <taxon>Sordariomycetes</taxon>
        <taxon>Hypocreomycetidae</taxon>
        <taxon>Hypocreales</taxon>
        <taxon>Nectriaceae</taxon>
        <taxon>Neonectria</taxon>
    </lineage>
</organism>
<dbReference type="Gene3D" id="3.30.9.10">
    <property type="entry name" value="D-Amino Acid Oxidase, subunit A, domain 2"/>
    <property type="match status" value="1"/>
</dbReference>
<comment type="caution">
    <text evidence="3">The sequence shown here is derived from an EMBL/GenBank/DDBJ whole genome shotgun (WGS) entry which is preliminary data.</text>
</comment>
<dbReference type="InterPro" id="IPR006076">
    <property type="entry name" value="FAD-dep_OxRdtase"/>
</dbReference>
<dbReference type="EMBL" id="LKCW01000001">
    <property type="protein sequence ID" value="KPM46328.1"/>
    <property type="molecule type" value="Genomic_DNA"/>
</dbReference>
<dbReference type="Gene3D" id="3.50.50.60">
    <property type="entry name" value="FAD/NAD(P)-binding domain"/>
    <property type="match status" value="1"/>
</dbReference>
<reference evidence="3 4" key="1">
    <citation type="submission" date="2015-09" db="EMBL/GenBank/DDBJ databases">
        <title>Draft genome of a European isolate of the apple canker pathogen Neonectria ditissima.</title>
        <authorList>
            <person name="Gomez-Cortecero A."/>
            <person name="Harrison R.J."/>
            <person name="Armitage A.D."/>
        </authorList>
    </citation>
    <scope>NUCLEOTIDE SEQUENCE [LARGE SCALE GENOMIC DNA]</scope>
    <source>
        <strain evidence="3 4">R09/05</strain>
    </source>
</reference>
<evidence type="ECO:0000256" key="1">
    <source>
        <dbReference type="SAM" id="MobiDB-lite"/>
    </source>
</evidence>
<evidence type="ECO:0000259" key="2">
    <source>
        <dbReference type="Pfam" id="PF01266"/>
    </source>
</evidence>
<sequence>MSSSVTKRATATHKPFGFPKQDNHSPSYWLQSVQGDGLLDHLTTPELPVSADIVIIGSGMTGTLTAKHCIDTWPQAKIVVLEARQFCSGATGRNAGHCKPDQWRGFTEYEKAFGTQQALKILQNEQQTWSDLVQYVRANDVDCDLWVGDTLDVPLTPDAAETAKRTFDRFKAAGGQVDHIKVTQDPTKAEEISRIKDAQACYAWPASTLHPWKLAAHVMRENLRKGINLQTHTKVTQVTRSLRIPGRWVVKSDRGEIECSQVIHATNAYSSALEPSLRGLINPMPHMCNKVTPPMNFRGSQGLKNSYGVLLPNGGLFSINPRSTSEGPVLFGGSNPGQKEFEKWLQEHPERCVDDDMLGFSSVTEAVQEFAESRLKEWTMGFTNQLEHYSHAWSGANQNKSADGVPFVGQLPGLPGQWVCAGHHGHGMARIFTAAPALVKLMGGSSWEDTQLPEVYEITQPRVKQLKKRLNLEDKTLSRL</sequence>
<dbReference type="STRING" id="78410.A0A0P7C3B9"/>